<dbReference type="GO" id="GO:0043531">
    <property type="term" value="F:ADP binding"/>
    <property type="evidence" value="ECO:0007669"/>
    <property type="project" value="InterPro"/>
</dbReference>
<name>A0AAE6TM88_STRPT</name>
<feature type="domain" description="NB-ARC" evidence="4">
    <location>
        <begin position="141"/>
        <end position="264"/>
    </location>
</feature>
<feature type="repeat" description="WD" evidence="3">
    <location>
        <begin position="1005"/>
        <end position="1046"/>
    </location>
</feature>
<evidence type="ECO:0000256" key="1">
    <source>
        <dbReference type="ARBA" id="ARBA00022574"/>
    </source>
</evidence>
<dbReference type="CDD" id="cd00200">
    <property type="entry name" value="WD40"/>
    <property type="match status" value="2"/>
</dbReference>
<evidence type="ECO:0000256" key="3">
    <source>
        <dbReference type="PROSITE-ProRule" id="PRU00221"/>
    </source>
</evidence>
<dbReference type="PROSITE" id="PS50082">
    <property type="entry name" value="WD_REPEATS_2"/>
    <property type="match status" value="10"/>
</dbReference>
<feature type="repeat" description="WD" evidence="3">
    <location>
        <begin position="878"/>
        <end position="919"/>
    </location>
</feature>
<dbReference type="Pfam" id="PF00400">
    <property type="entry name" value="WD40"/>
    <property type="match status" value="10"/>
</dbReference>
<dbReference type="InterPro" id="IPR001680">
    <property type="entry name" value="WD40_rpt"/>
</dbReference>
<feature type="repeat" description="WD" evidence="3">
    <location>
        <begin position="963"/>
        <end position="1004"/>
    </location>
</feature>
<dbReference type="InterPro" id="IPR002182">
    <property type="entry name" value="NB-ARC"/>
</dbReference>
<dbReference type="Gene3D" id="1.10.10.10">
    <property type="entry name" value="Winged helix-like DNA-binding domain superfamily/Winged helix DNA-binding domain"/>
    <property type="match status" value="1"/>
</dbReference>
<dbReference type="PRINTS" id="PR00320">
    <property type="entry name" value="GPROTEINBRPT"/>
</dbReference>
<dbReference type="InterPro" id="IPR027417">
    <property type="entry name" value="P-loop_NTPase"/>
</dbReference>
<dbReference type="InterPro" id="IPR015943">
    <property type="entry name" value="WD40/YVTN_repeat-like_dom_sf"/>
</dbReference>
<feature type="repeat" description="WD" evidence="3">
    <location>
        <begin position="622"/>
        <end position="663"/>
    </location>
</feature>
<dbReference type="Proteomes" id="UP000325458">
    <property type="component" value="Chromosome"/>
</dbReference>
<dbReference type="SUPFAM" id="SSF52540">
    <property type="entry name" value="P-loop containing nucleoside triphosphate hydrolases"/>
    <property type="match status" value="1"/>
</dbReference>
<sequence>MNALEFAGRGDHAERSTWHFPLLRASELMAPVKCRRQDGPMGTGKWKARFLAVPGVAALVWLVVTAFRDGWGEADPLASVLGAGAGILALLTTLHSQSGAGGTVVPPVPPPPVIPEWVVDREEAEVVASLVRRRGGRGSVGITTGLHGAGGFGKTTLAHVVCAHRKVRQRFPGGVHVITIGRDVRGRAAIAAKVAEVTRYVTGDTMEAGTDPEQAGARLGALLDLRPRTLLVLDDVWESEQLAPFLRGGDRNCVRLITTRNSAVLPGGAARIVVDRMSQKQAEAVLTYGLPELATSLVQDLVLVTGRWALLLRMANQWLAGQAATGADLTQAARRLLERLQHRGPSAIDGVPQPVAALDLDDPQRRNQAVRASIEAATTLLPSEGGRRFAELGIFAEDETVPVSLVCRLWQASAGLHEMEARALCKQMADLSLLSLDAQTAGGTIALHDVVRDYLRSELDPELPAVHACFIDAIAHDVPWAPAPPSRTGRVRAWWEVSDGYLLDHLIEHMVEGGLAIRAEEVASDLRWIRARLHQRGPTAPLNDLSLIATPSARLMAQELGRAAPLLSPTEPGHFLDDILYSRLGNVPSWRAQAASLPRSGTILVDQYTPPDLPDPCFVLDLTEHAGTLTAAAITPDGTRLASGHADGIIHVWEVSTGRLLRTLASQSGPVSALAIGPDGSRIAATGTETRRVRLWDLRDGEQLQQWHRNSYSWNPAALAISGEDVWIAEQNDTVHVTIRGLVSGTRHHAEDIHQPCRPDVLSVSPDGRWLATQEHQPPIRIWDMHAPRQVSPRLLTRCRRRASALAISPDGQRLATADLDHTIRIWDLASNAGPRALTGHTSPVGAISVSPDGRWLAAATRTGDTARVWDLAPSPPAVSRGSQVWDVAVSPDGTWLVTADADHTLTTWNAATGTLRQVFTGPTDRIRSVAITRDGDRIVTAGIGSNLRLWDAHSGTCLTPLSTGSTQWTRALVVAPNADWIATDASDNTIRIWDLASGTCRHALTGHGHQTRALAVTAEGATLISAADDGSLRLWNPTSGELLRSIRGHGTPVSALAASPDGQWIASAGNDQTIRLWNAAASEPARLLPGHTASVKSLAVSPDGQWIASAGNDQTIRLWSTASGEPAALMRTESTLAACVFSPQSTSLYVASNSGVFAYDIRGDVQS</sequence>
<evidence type="ECO:0000313" key="6">
    <source>
        <dbReference type="Proteomes" id="UP000325458"/>
    </source>
</evidence>
<dbReference type="Gene3D" id="2.130.10.10">
    <property type="entry name" value="YVTN repeat-like/Quinoprotein amine dehydrogenase"/>
    <property type="match status" value="4"/>
</dbReference>
<dbReference type="KEGG" id="spla:CP981_01405"/>
<dbReference type="RefSeq" id="WP_085926653.1">
    <property type="nucleotide sequence ID" value="NZ_BAABSS010000016.1"/>
</dbReference>
<dbReference type="PRINTS" id="PR00364">
    <property type="entry name" value="DISEASERSIST"/>
</dbReference>
<keyword evidence="1 3" id="KW-0853">WD repeat</keyword>
<proteinExistence type="predicted"/>
<dbReference type="InterPro" id="IPR036388">
    <property type="entry name" value="WH-like_DNA-bd_sf"/>
</dbReference>
<dbReference type="Pfam" id="PF00931">
    <property type="entry name" value="NB-ARC"/>
    <property type="match status" value="1"/>
</dbReference>
<feature type="repeat" description="WD" evidence="3">
    <location>
        <begin position="920"/>
        <end position="961"/>
    </location>
</feature>
<accession>A0AAE6TM88</accession>
<dbReference type="AlphaFoldDB" id="A0AAE6TM88"/>
<dbReference type="Gene3D" id="1.25.40.370">
    <property type="match status" value="1"/>
</dbReference>
<dbReference type="InterPro" id="IPR011047">
    <property type="entry name" value="Quinoprotein_ADH-like_sf"/>
</dbReference>
<reference evidence="5 6" key="1">
    <citation type="submission" date="2017-09" db="EMBL/GenBank/DDBJ databases">
        <authorList>
            <person name="Lee N."/>
            <person name="Cho B.-K."/>
        </authorList>
    </citation>
    <scope>NUCLEOTIDE SEQUENCE [LARGE SCALE GENOMIC DNA]</scope>
    <source>
        <strain evidence="5 6">ATCC 23948</strain>
    </source>
</reference>
<evidence type="ECO:0000256" key="2">
    <source>
        <dbReference type="ARBA" id="ARBA00022737"/>
    </source>
</evidence>
<dbReference type="Gene3D" id="3.40.50.300">
    <property type="entry name" value="P-loop containing nucleotide triphosphate hydrolases"/>
    <property type="match status" value="1"/>
</dbReference>
<protein>
    <recommendedName>
        <fullName evidence="4">NB-ARC domain-containing protein</fullName>
    </recommendedName>
</protein>
<keyword evidence="2" id="KW-0677">Repeat</keyword>
<dbReference type="InterPro" id="IPR019775">
    <property type="entry name" value="WD40_repeat_CS"/>
</dbReference>
<feature type="repeat" description="WD" evidence="3">
    <location>
        <begin position="796"/>
        <end position="837"/>
    </location>
</feature>
<dbReference type="InterPro" id="IPR020472">
    <property type="entry name" value="WD40_PAC1"/>
</dbReference>
<evidence type="ECO:0000259" key="4">
    <source>
        <dbReference type="Pfam" id="PF00931"/>
    </source>
</evidence>
<dbReference type="SUPFAM" id="SSF82171">
    <property type="entry name" value="DPP6 N-terminal domain-like"/>
    <property type="match status" value="1"/>
</dbReference>
<gene>
    <name evidence="5" type="ORF">CP981_01405</name>
</gene>
<dbReference type="SMART" id="SM00320">
    <property type="entry name" value="WD40"/>
    <property type="match status" value="11"/>
</dbReference>
<organism evidence="5 6">
    <name type="scientific">Streptomyces platensis</name>
    <dbReference type="NCBI Taxonomy" id="58346"/>
    <lineage>
        <taxon>Bacteria</taxon>
        <taxon>Bacillati</taxon>
        <taxon>Actinomycetota</taxon>
        <taxon>Actinomycetes</taxon>
        <taxon>Kitasatosporales</taxon>
        <taxon>Streptomycetaceae</taxon>
        <taxon>Streptomyces</taxon>
    </lineage>
</organism>
<dbReference type="PANTHER" id="PTHR19879">
    <property type="entry name" value="TRANSCRIPTION INITIATION FACTOR TFIID"/>
    <property type="match status" value="1"/>
</dbReference>
<evidence type="ECO:0000313" key="5">
    <source>
        <dbReference type="EMBL" id="QEV50508.1"/>
    </source>
</evidence>
<dbReference type="GeneID" id="90921992"/>
<feature type="repeat" description="WD" evidence="3">
    <location>
        <begin position="1047"/>
        <end position="1088"/>
    </location>
</feature>
<dbReference type="PANTHER" id="PTHR19879:SF9">
    <property type="entry name" value="TRANSCRIPTION INITIATION FACTOR TFIID SUBUNIT 5"/>
    <property type="match status" value="1"/>
</dbReference>
<dbReference type="SUPFAM" id="SSF50998">
    <property type="entry name" value="Quinoprotein alcohol dehydrogenase-like"/>
    <property type="match status" value="1"/>
</dbReference>
<dbReference type="PROSITE" id="PS00678">
    <property type="entry name" value="WD_REPEATS_1"/>
    <property type="match status" value="3"/>
</dbReference>
<dbReference type="EMBL" id="CP023691">
    <property type="protein sequence ID" value="QEV50508.1"/>
    <property type="molecule type" value="Genomic_DNA"/>
</dbReference>
<dbReference type="PROSITE" id="PS50294">
    <property type="entry name" value="WD_REPEATS_REGION"/>
    <property type="match status" value="7"/>
</dbReference>
<dbReference type="GO" id="GO:0005829">
    <property type="term" value="C:cytosol"/>
    <property type="evidence" value="ECO:0007669"/>
    <property type="project" value="UniProtKB-ARBA"/>
</dbReference>
<feature type="repeat" description="WD" evidence="3">
    <location>
        <begin position="1089"/>
        <end position="1130"/>
    </location>
</feature>
<feature type="repeat" description="WD" evidence="3">
    <location>
        <begin position="664"/>
        <end position="706"/>
    </location>
</feature>
<feature type="repeat" description="WD" evidence="3">
    <location>
        <begin position="838"/>
        <end position="872"/>
    </location>
</feature>